<dbReference type="Pfam" id="PF08448">
    <property type="entry name" value="PAS_4"/>
    <property type="match status" value="1"/>
</dbReference>
<sequence length="625" mass="69917">MTILSHERSNVWIIVLLLGVNVAAGLAIVFALNYLHDQQLDHAKRETQNLSLAVDQSIRHEIGKLDLSLRTVIGQMQDHTLKSGQIDRRAIQNVIDHQKAIIPEANIWTVSDADGNVILHAAGNQPRPVLSDREYFIDLKSGNKTGLVITKPLIGRVTGKWEIILARAYQDNAGHFAGVILTSLSVSFLERLISEFKVEPRSILVLRDKELGLIARWSPNESQRTYVVGDTNTSEELKALIDKGLGQATYKAVSVYDPVERIFTYRLIGEVPMYAVVGVSTDDYLAEWYQLRNISAGFLAFFLALTNISTSLLYRKWRRQLQAEQALRKSERQFRSLAENTPDCIARYSIDGRLAYMNPSCIKITGRTLADIENAMVFDCGPPGYAQKVLNVARTGVSDHLDESITLEDGRILTHHIRFIAECDEIGKPRGVLAIGRDITERKEMEKALRQHEEQLQHIAYHDALTGLPNRILLTDRLNQGIANALRSGEKLAVAYLDLDKFKPINDTFGHEVGDQVLKTVAERMRGILRAVDTVARIGGDEFVLLLVGQTSNKSIGETLNRVLEAIATPVVFADYHFQLSASIGVSLYPEHDVDPDILLRNADQSMYAAKQLGRNQCVFHGQRN</sequence>
<dbReference type="RefSeq" id="WP_091935989.1">
    <property type="nucleotide sequence ID" value="NZ_FNCY01000004.1"/>
</dbReference>
<proteinExistence type="predicted"/>
<dbReference type="CDD" id="cd01949">
    <property type="entry name" value="GGDEF"/>
    <property type="match status" value="1"/>
</dbReference>
<dbReference type="PROSITE" id="PS50112">
    <property type="entry name" value="PAS"/>
    <property type="match status" value="1"/>
</dbReference>
<dbReference type="EMBL" id="FNCY01000004">
    <property type="protein sequence ID" value="SDH22523.1"/>
    <property type="molecule type" value="Genomic_DNA"/>
</dbReference>
<keyword evidence="1" id="KW-0812">Transmembrane</keyword>
<dbReference type="STRING" id="83767.SAMN05660652_01446"/>
<dbReference type="AlphaFoldDB" id="A0A1G8ANT9"/>
<dbReference type="InterPro" id="IPR000160">
    <property type="entry name" value="GGDEF_dom"/>
</dbReference>
<dbReference type="CDD" id="cd00130">
    <property type="entry name" value="PAS"/>
    <property type="match status" value="1"/>
</dbReference>
<feature type="domain" description="PAC" evidence="3">
    <location>
        <begin position="399"/>
        <end position="451"/>
    </location>
</feature>
<feature type="domain" description="PAS" evidence="2">
    <location>
        <begin position="330"/>
        <end position="372"/>
    </location>
</feature>
<dbReference type="CDD" id="cd12915">
    <property type="entry name" value="PDC2_DGC_like"/>
    <property type="match status" value="1"/>
</dbReference>
<dbReference type="Pfam" id="PF00990">
    <property type="entry name" value="GGDEF"/>
    <property type="match status" value="1"/>
</dbReference>
<dbReference type="SUPFAM" id="SSF55073">
    <property type="entry name" value="Nucleotide cyclase"/>
    <property type="match status" value="1"/>
</dbReference>
<dbReference type="Gene3D" id="3.30.450.20">
    <property type="entry name" value="PAS domain"/>
    <property type="match status" value="3"/>
</dbReference>
<dbReference type="FunFam" id="3.30.70.270:FF:000001">
    <property type="entry name" value="Diguanylate cyclase domain protein"/>
    <property type="match status" value="1"/>
</dbReference>
<reference evidence="5 6" key="1">
    <citation type="submission" date="2016-10" db="EMBL/GenBank/DDBJ databases">
        <authorList>
            <person name="de Groot N.N."/>
        </authorList>
    </citation>
    <scope>NUCLEOTIDE SEQUENCE [LARGE SCALE GENOMIC DNA]</scope>
    <source>
        <strain evidence="5 6">DSM 5885</strain>
    </source>
</reference>
<dbReference type="Proteomes" id="UP000198607">
    <property type="component" value="Unassembled WGS sequence"/>
</dbReference>
<dbReference type="SMART" id="SM00091">
    <property type="entry name" value="PAS"/>
    <property type="match status" value="1"/>
</dbReference>
<evidence type="ECO:0000259" key="4">
    <source>
        <dbReference type="PROSITE" id="PS50887"/>
    </source>
</evidence>
<evidence type="ECO:0000259" key="3">
    <source>
        <dbReference type="PROSITE" id="PS50113"/>
    </source>
</evidence>
<dbReference type="PANTHER" id="PTHR44757:SF2">
    <property type="entry name" value="BIOFILM ARCHITECTURE MAINTENANCE PROTEIN MBAA"/>
    <property type="match status" value="1"/>
</dbReference>
<gene>
    <name evidence="5" type="ORF">SAMN05660652_01446</name>
</gene>
<keyword evidence="1" id="KW-1133">Transmembrane helix</keyword>
<dbReference type="InterPro" id="IPR035965">
    <property type="entry name" value="PAS-like_dom_sf"/>
</dbReference>
<dbReference type="InterPro" id="IPR052155">
    <property type="entry name" value="Biofilm_reg_signaling"/>
</dbReference>
<dbReference type="InterPro" id="IPR000700">
    <property type="entry name" value="PAS-assoc_C"/>
</dbReference>
<dbReference type="CDD" id="cd12914">
    <property type="entry name" value="PDC1_DGC_like"/>
    <property type="match status" value="1"/>
</dbReference>
<accession>A0A1G8ANT9</accession>
<dbReference type="GO" id="GO:0003824">
    <property type="term" value="F:catalytic activity"/>
    <property type="evidence" value="ECO:0007669"/>
    <property type="project" value="UniProtKB-ARBA"/>
</dbReference>
<dbReference type="PROSITE" id="PS50887">
    <property type="entry name" value="GGDEF"/>
    <property type="match status" value="1"/>
</dbReference>
<feature type="domain" description="GGDEF" evidence="4">
    <location>
        <begin position="490"/>
        <end position="623"/>
    </location>
</feature>
<organism evidence="5 6">
    <name type="scientific">Propionivibrio dicarboxylicus</name>
    <dbReference type="NCBI Taxonomy" id="83767"/>
    <lineage>
        <taxon>Bacteria</taxon>
        <taxon>Pseudomonadati</taxon>
        <taxon>Pseudomonadota</taxon>
        <taxon>Betaproteobacteria</taxon>
        <taxon>Rhodocyclales</taxon>
        <taxon>Rhodocyclaceae</taxon>
        <taxon>Propionivibrio</taxon>
    </lineage>
</organism>
<dbReference type="SMART" id="SM00267">
    <property type="entry name" value="GGDEF"/>
    <property type="match status" value="1"/>
</dbReference>
<dbReference type="InterPro" id="IPR029787">
    <property type="entry name" value="Nucleotide_cyclase"/>
</dbReference>
<feature type="transmembrane region" description="Helical" evidence="1">
    <location>
        <begin position="12"/>
        <end position="35"/>
    </location>
</feature>
<dbReference type="InterPro" id="IPR013656">
    <property type="entry name" value="PAS_4"/>
</dbReference>
<dbReference type="PROSITE" id="PS50113">
    <property type="entry name" value="PAC"/>
    <property type="match status" value="1"/>
</dbReference>
<evidence type="ECO:0000313" key="5">
    <source>
        <dbReference type="EMBL" id="SDH22523.1"/>
    </source>
</evidence>
<evidence type="ECO:0000313" key="6">
    <source>
        <dbReference type="Proteomes" id="UP000198607"/>
    </source>
</evidence>
<dbReference type="NCBIfam" id="TIGR00229">
    <property type="entry name" value="sensory_box"/>
    <property type="match status" value="1"/>
</dbReference>
<dbReference type="Gene3D" id="3.30.70.270">
    <property type="match status" value="1"/>
</dbReference>
<dbReference type="NCBIfam" id="TIGR00254">
    <property type="entry name" value="GGDEF"/>
    <property type="match status" value="1"/>
</dbReference>
<dbReference type="InterPro" id="IPR043128">
    <property type="entry name" value="Rev_trsase/Diguanyl_cyclase"/>
</dbReference>
<dbReference type="PANTHER" id="PTHR44757">
    <property type="entry name" value="DIGUANYLATE CYCLASE DGCP"/>
    <property type="match status" value="1"/>
</dbReference>
<evidence type="ECO:0000256" key="1">
    <source>
        <dbReference type="SAM" id="Phobius"/>
    </source>
</evidence>
<name>A0A1G8ANT9_9RHOO</name>
<keyword evidence="6" id="KW-1185">Reference proteome</keyword>
<dbReference type="SUPFAM" id="SSF55785">
    <property type="entry name" value="PYP-like sensor domain (PAS domain)"/>
    <property type="match status" value="1"/>
</dbReference>
<protein>
    <submittedName>
        <fullName evidence="5">PAS domain S-box-containing protein/diguanylate cyclase (GGDEF) domain-containing protein</fullName>
    </submittedName>
</protein>
<keyword evidence="1" id="KW-0472">Membrane</keyword>
<evidence type="ECO:0000259" key="2">
    <source>
        <dbReference type="PROSITE" id="PS50112"/>
    </source>
</evidence>
<dbReference type="OrthoDB" id="9813903at2"/>
<dbReference type="InterPro" id="IPR000014">
    <property type="entry name" value="PAS"/>
</dbReference>